<proteinExistence type="predicted"/>
<keyword evidence="1" id="KW-0812">Transmembrane</keyword>
<feature type="transmembrane region" description="Helical" evidence="1">
    <location>
        <begin position="135"/>
        <end position="160"/>
    </location>
</feature>
<comment type="caution">
    <text evidence="2">The sequence shown here is derived from an EMBL/GenBank/DDBJ whole genome shotgun (WGS) entry which is preliminary data.</text>
</comment>
<keyword evidence="1" id="KW-0472">Membrane</keyword>
<dbReference type="AlphaFoldDB" id="A0A7C8BQW9"/>
<evidence type="ECO:0000313" key="2">
    <source>
        <dbReference type="EMBL" id="KAB1648490.1"/>
    </source>
</evidence>
<feature type="transmembrane region" description="Helical" evidence="1">
    <location>
        <begin position="50"/>
        <end position="72"/>
    </location>
</feature>
<dbReference type="EMBL" id="WAJS01000016">
    <property type="protein sequence ID" value="KAB1648490.1"/>
    <property type="molecule type" value="Genomic_DNA"/>
</dbReference>
<sequence>MANLFRAQWYRLFCRPSTAILLLVMAALAGLVAVQFTASWTDCHTFRAVLGRASVVEVCGPFVGLFLAAFFADDFQQGTVRSLMVGKGSRRAWGSAALVLAVLVAAGALLMEAVVTGVVYGAMGGAPVAFDGRELALWWLTATLLITAFTMLATLAAILVPVNPPAAAIIAATLLTSGLGFWFCQSAALSLPSPVGAFVEQEVLPLSLTQIRLNLLNGLPIEVWWLADGALVTAAATVAIMVVMARRELR</sequence>
<organism evidence="2 3">
    <name type="scientific">Adlercreutzia muris</name>
    <dbReference type="NCBI Taxonomy" id="1796610"/>
    <lineage>
        <taxon>Bacteria</taxon>
        <taxon>Bacillati</taxon>
        <taxon>Actinomycetota</taxon>
        <taxon>Coriobacteriia</taxon>
        <taxon>Eggerthellales</taxon>
        <taxon>Eggerthellaceae</taxon>
        <taxon>Adlercreutzia</taxon>
    </lineage>
</organism>
<feature type="transmembrane region" description="Helical" evidence="1">
    <location>
        <begin position="167"/>
        <end position="188"/>
    </location>
</feature>
<evidence type="ECO:0000313" key="3">
    <source>
        <dbReference type="Proteomes" id="UP000479639"/>
    </source>
</evidence>
<protein>
    <submittedName>
        <fullName evidence="2">Uncharacterized protein</fullName>
    </submittedName>
</protein>
<gene>
    <name evidence="2" type="ORF">F8D48_06255</name>
</gene>
<evidence type="ECO:0000256" key="1">
    <source>
        <dbReference type="SAM" id="Phobius"/>
    </source>
</evidence>
<dbReference type="Proteomes" id="UP000479639">
    <property type="component" value="Unassembled WGS sequence"/>
</dbReference>
<keyword evidence="1" id="KW-1133">Transmembrane helix</keyword>
<reference evidence="2 3" key="1">
    <citation type="submission" date="2019-09" db="EMBL/GenBank/DDBJ databases">
        <title>Whole genome shotgun sequencing (WGS) of Ellagibacter isourolithinifaciens DSM 104140(T) and Adlercreutzia muris DSM 29508(T).</title>
        <authorList>
            <person name="Stoll D.A."/>
            <person name="Danylec N."/>
            <person name="Huch M."/>
        </authorList>
    </citation>
    <scope>NUCLEOTIDE SEQUENCE [LARGE SCALE GENOMIC DNA]</scope>
    <source>
        <strain evidence="2 3">DSM 29508</strain>
    </source>
</reference>
<name>A0A7C8BQW9_9ACTN</name>
<accession>A0A7C8BQW9</accession>
<feature type="transmembrane region" description="Helical" evidence="1">
    <location>
        <begin position="223"/>
        <end position="245"/>
    </location>
</feature>
<feature type="transmembrane region" description="Helical" evidence="1">
    <location>
        <begin position="93"/>
        <end position="123"/>
    </location>
</feature>
<dbReference type="RefSeq" id="WP_135971549.1">
    <property type="nucleotide sequence ID" value="NZ_JANJZI010000017.1"/>
</dbReference>
<feature type="transmembrane region" description="Helical" evidence="1">
    <location>
        <begin position="20"/>
        <end position="38"/>
    </location>
</feature>
<keyword evidence="3" id="KW-1185">Reference proteome</keyword>